<sequence>MTVAHKTLRVGVDVGGTNTDAVILDLTPGTKNPVLASFKSPKTPDVTVGIQKAISGCLAKSSTDKSRIEAISIGTTSFVNSLVERDPRKLEKVGVIRLCGPHSRLCPPFISFPYELRAVLEGPAWMVEGGLQVDGKEISTVDVNEIRGVAAELKRQGIKTVAVSGVYSPIDHDIKQEETVRAILQAEIPDIKVTLSKEVANIGILERENATILNASLLAFAKVAVSGFRESLKSLELDTPLFLTSNDGTLMTCDQAEHFPIKTFSSGPTNSMRGANFLAGLASGGARKETALVIDVGGTTTEVGVLLPTGFPRQAGARHELCGVPLNFSMPHVHSIGLGGGSRVRQDAEGKVTVGPDSVGYRIDQSKAFGGDTLTATDIVVAEGRAQDVGDASLVQDISKDTISAATARMKVMIELALESMKTSTQDVPVYLVGGGAILVPDTLNGVSKVHRFPFFDAANAVGAACAQVSGVIDTFEDTSRLPLAEVRKAVEQRAIEKAVAAGAERSSTTIVESEIIPIAYTTGRARFYVKAAGPWTGAPVTHVKADKIPVNGASAQGTSSGKPVEPIPAANIRAKALPTSDLQVTAQTILDYKPTISENDEWFLSEIDAEWIATGCYILGCGGGGSPYSKALALREIIRAGGSIKIVDLKRIDDDGMVVWGGGIGSPEVSQERLVNEEYNEAILELLKFLRVDKCAALAALEIGGGNGMINMISGATPYLNLPVLDGDFMGRAYPTGWQTTPNVYDYTGRGADSLLPASLASGDGTVTFMTKAKNDREIDSVQRAACVEMGTHAGAAQRPLTKAQCEQSMIKNTVSQSWRLGRAVALANKQSNVGNIGKVLVEALGGNQCAKVLFSGKITEVDRKMYKGHTVGELVIQALKADEEEEEDPENPKEKFEGVMKIPFKNENLMCHHEANGVTKITAGVPDLISVIDSQTGEALGTPDYKYGLRVIVVGVTAAPQWTDTARGLELGGLGAFGYEDIPYEPIGQYEKPLSVIDEYGSSKK</sequence>
<feature type="domain" description="Hydantoinase/oxoprolinase N-terminal" evidence="2">
    <location>
        <begin position="9"/>
        <end position="187"/>
    </location>
</feature>
<dbReference type="InterPro" id="IPR010318">
    <property type="entry name" value="S-Me-THD_N"/>
</dbReference>
<dbReference type="EMBL" id="CP144539">
    <property type="protein sequence ID" value="WWC64966.1"/>
    <property type="molecule type" value="Genomic_DNA"/>
</dbReference>
<evidence type="ECO:0000313" key="6">
    <source>
        <dbReference type="EMBL" id="WWC64966.1"/>
    </source>
</evidence>
<dbReference type="EMBL" id="KI894036">
    <property type="protein sequence ID" value="OBR81680.1"/>
    <property type="molecule type" value="Genomic_DNA"/>
</dbReference>
<dbReference type="GO" id="GO:0016787">
    <property type="term" value="F:hydrolase activity"/>
    <property type="evidence" value="ECO:0007669"/>
    <property type="project" value="InterPro"/>
</dbReference>
<dbReference type="InterPro" id="IPR002821">
    <property type="entry name" value="Hydantoinase_A"/>
</dbReference>
<accession>A0A1A5ZV45</accession>
<reference evidence="5" key="1">
    <citation type="submission" date="2013-07" db="EMBL/GenBank/DDBJ databases">
        <title>The Genome Sequence of Cryptococcus dejecticola CBS10117.</title>
        <authorList>
            <consortium name="The Broad Institute Genome Sequencing Platform"/>
            <person name="Cuomo C."/>
            <person name="Litvintseva A."/>
            <person name="Chen Y."/>
            <person name="Heitman J."/>
            <person name="Sun S."/>
            <person name="Springer D."/>
            <person name="Dromer F."/>
            <person name="Young S.K."/>
            <person name="Zeng Q."/>
            <person name="Gargeya S."/>
            <person name="Fitzgerald M."/>
            <person name="Abouelleil A."/>
            <person name="Alvarado L."/>
            <person name="Berlin A.M."/>
            <person name="Chapman S.B."/>
            <person name="Dewar J."/>
            <person name="Goldberg J."/>
            <person name="Griggs A."/>
            <person name="Gujja S."/>
            <person name="Hansen M."/>
            <person name="Howarth C."/>
            <person name="Imamovic A."/>
            <person name="Larimer J."/>
            <person name="McCowan C."/>
            <person name="Murphy C."/>
            <person name="Pearson M."/>
            <person name="Priest M."/>
            <person name="Roberts A."/>
            <person name="Saif S."/>
            <person name="Shea T."/>
            <person name="Sykes S."/>
            <person name="Wortman J."/>
            <person name="Nusbaum C."/>
            <person name="Birren B."/>
        </authorList>
    </citation>
    <scope>NUCLEOTIDE SEQUENCE [LARGE SCALE GENOMIC DNA]</scope>
    <source>
        <strain evidence="5">CBS 10117</strain>
    </source>
</reference>
<dbReference type="PANTHER" id="PTHR11365:SF10">
    <property type="entry name" value="HYDANTOINASE_OXOPROLINASE"/>
    <property type="match status" value="1"/>
</dbReference>
<reference evidence="6" key="3">
    <citation type="submission" date="2024-02" db="EMBL/GenBank/DDBJ databases">
        <title>Comparative genomics of Cryptococcus and Kwoniella reveals pathogenesis evolution and contrasting modes of karyotype evolution via chromosome fusion or intercentromeric recombination.</title>
        <authorList>
            <person name="Coelho M.A."/>
            <person name="David-Palma M."/>
            <person name="Shea T."/>
            <person name="Bowers K."/>
            <person name="McGinley-Smith S."/>
            <person name="Mohammad A.W."/>
            <person name="Gnirke A."/>
            <person name="Yurkov A.M."/>
            <person name="Nowrousian M."/>
            <person name="Sun S."/>
            <person name="Cuomo C.A."/>
            <person name="Heitman J."/>
        </authorList>
    </citation>
    <scope>NUCLEOTIDE SEQUENCE</scope>
    <source>
        <strain evidence="6">CBS 10117</strain>
    </source>
</reference>
<dbReference type="InterPro" id="IPR048350">
    <property type="entry name" value="S-Me-THD-like_C"/>
</dbReference>
<dbReference type="SUPFAM" id="SSF160991">
    <property type="entry name" value="CV3147-like"/>
    <property type="match status" value="1"/>
</dbReference>
<dbReference type="Gene3D" id="3.40.1610.10">
    <property type="entry name" value="CV3147-like domain"/>
    <property type="match status" value="1"/>
</dbReference>
<organism evidence="5">
    <name type="scientific">Kwoniella dejecticola CBS 10117</name>
    <dbReference type="NCBI Taxonomy" id="1296121"/>
    <lineage>
        <taxon>Eukaryota</taxon>
        <taxon>Fungi</taxon>
        <taxon>Dikarya</taxon>
        <taxon>Basidiomycota</taxon>
        <taxon>Agaricomycotina</taxon>
        <taxon>Tremellomycetes</taxon>
        <taxon>Tremellales</taxon>
        <taxon>Cryptococcaceae</taxon>
        <taxon>Kwoniella</taxon>
    </lineage>
</organism>
<dbReference type="FunFam" id="3.40.1610.10:FF:000001">
    <property type="entry name" value="Hydantoinase, putative"/>
    <property type="match status" value="1"/>
</dbReference>
<evidence type="ECO:0000313" key="7">
    <source>
        <dbReference type="Proteomes" id="UP000078595"/>
    </source>
</evidence>
<feature type="domain" description="S-Me-THD-like C-terminal" evidence="4">
    <location>
        <begin position="776"/>
        <end position="989"/>
    </location>
</feature>
<name>A0A1A5ZV45_9TREE</name>
<evidence type="ECO:0000259" key="4">
    <source>
        <dbReference type="Pfam" id="PF20906"/>
    </source>
</evidence>
<dbReference type="InterPro" id="IPR043129">
    <property type="entry name" value="ATPase_NBD"/>
</dbReference>
<evidence type="ECO:0000259" key="3">
    <source>
        <dbReference type="Pfam" id="PF06032"/>
    </source>
</evidence>
<dbReference type="Pfam" id="PF05378">
    <property type="entry name" value="Hydant_A_N"/>
    <property type="match status" value="1"/>
</dbReference>
<dbReference type="Pfam" id="PF06032">
    <property type="entry name" value="S-Me-THD_N"/>
    <property type="match status" value="1"/>
</dbReference>
<dbReference type="GeneID" id="28971289"/>
<dbReference type="AlphaFoldDB" id="A0A1A5ZV45"/>
<feature type="domain" description="S-Me-THD N-terminal" evidence="3">
    <location>
        <begin position="609"/>
        <end position="772"/>
    </location>
</feature>
<dbReference type="SUPFAM" id="SSF53067">
    <property type="entry name" value="Actin-like ATPase domain"/>
    <property type="match status" value="2"/>
</dbReference>
<evidence type="ECO:0000259" key="2">
    <source>
        <dbReference type="Pfam" id="PF05378"/>
    </source>
</evidence>
<dbReference type="KEGG" id="kdj:28971289"/>
<dbReference type="InterPro" id="IPR008040">
    <property type="entry name" value="Hydant_A_N"/>
</dbReference>
<dbReference type="Pfam" id="PF01968">
    <property type="entry name" value="Hydantoinase_A"/>
    <property type="match status" value="1"/>
</dbReference>
<dbReference type="InterPro" id="IPR024071">
    <property type="entry name" value="S-Me-THD_C_sf"/>
</dbReference>
<dbReference type="VEuPathDB" id="FungiDB:I303_07590"/>
<evidence type="ECO:0000313" key="5">
    <source>
        <dbReference type="EMBL" id="OBR81680.1"/>
    </source>
</evidence>
<proteinExistence type="predicted"/>
<dbReference type="Pfam" id="PF20906">
    <property type="entry name" value="S-Me-THD_C"/>
    <property type="match status" value="1"/>
</dbReference>
<dbReference type="RefSeq" id="XP_018259522.1">
    <property type="nucleotide sequence ID" value="XM_018410854.1"/>
</dbReference>
<keyword evidence="7" id="KW-1185">Reference proteome</keyword>
<evidence type="ECO:0000259" key="1">
    <source>
        <dbReference type="Pfam" id="PF01968"/>
    </source>
</evidence>
<dbReference type="OrthoDB" id="5404895at2759"/>
<dbReference type="PANTHER" id="PTHR11365">
    <property type="entry name" value="5-OXOPROLINASE RELATED"/>
    <property type="match status" value="1"/>
</dbReference>
<dbReference type="Gene3D" id="2.40.390.10">
    <property type="entry name" value="CV3147-like"/>
    <property type="match status" value="1"/>
</dbReference>
<protein>
    <submittedName>
        <fullName evidence="5">Hydantoinase</fullName>
    </submittedName>
</protein>
<dbReference type="InterPro" id="IPR045079">
    <property type="entry name" value="Oxoprolinase-like"/>
</dbReference>
<feature type="domain" description="Hydantoinase A/oxoprolinase" evidence="1">
    <location>
        <begin position="207"/>
        <end position="385"/>
    </location>
</feature>
<dbReference type="Proteomes" id="UP000078595">
    <property type="component" value="Chromosome 10"/>
</dbReference>
<dbReference type="InterPro" id="IPR027479">
    <property type="entry name" value="S-Me-THD_N_sf"/>
</dbReference>
<gene>
    <name evidence="5" type="ORF">I303_07590</name>
    <name evidence="6" type="ORF">I303_107580</name>
</gene>
<reference evidence="6" key="2">
    <citation type="submission" date="2013-07" db="EMBL/GenBank/DDBJ databases">
        <authorList>
            <consortium name="The Broad Institute Genome Sequencing Platform"/>
            <person name="Cuomo C."/>
            <person name="Litvintseva A."/>
            <person name="Chen Y."/>
            <person name="Heitman J."/>
            <person name="Sun S."/>
            <person name="Springer D."/>
            <person name="Dromer F."/>
            <person name="Young S.K."/>
            <person name="Zeng Q."/>
            <person name="Gargeya S."/>
            <person name="Fitzgerald M."/>
            <person name="Abouelleil A."/>
            <person name="Alvarado L."/>
            <person name="Berlin A.M."/>
            <person name="Chapman S.B."/>
            <person name="Dewar J."/>
            <person name="Goldberg J."/>
            <person name="Griggs A."/>
            <person name="Gujja S."/>
            <person name="Hansen M."/>
            <person name="Howarth C."/>
            <person name="Imamovic A."/>
            <person name="Larimer J."/>
            <person name="McCowan C."/>
            <person name="Murphy C."/>
            <person name="Pearson M."/>
            <person name="Priest M."/>
            <person name="Roberts A."/>
            <person name="Saif S."/>
            <person name="Shea T."/>
            <person name="Sykes S."/>
            <person name="Wortman J."/>
            <person name="Nusbaum C."/>
            <person name="Birren B."/>
        </authorList>
    </citation>
    <scope>NUCLEOTIDE SEQUENCE</scope>
    <source>
        <strain evidence="6">CBS 10117</strain>
    </source>
</reference>
<dbReference type="Gene3D" id="3.30.420.40">
    <property type="match status" value="1"/>
</dbReference>